<proteinExistence type="predicted"/>
<reference evidence="1 2" key="1">
    <citation type="submission" date="2015-07" db="EMBL/GenBank/DDBJ databases">
        <title>Foodborne Vibrio parahaemolyticus Isolates.</title>
        <authorList>
            <person name="Ronholm J."/>
            <person name="Petronella N."/>
            <person name="Kenwell R."/>
            <person name="Banerjee S."/>
        </authorList>
    </citation>
    <scope>NUCLEOTIDE SEQUENCE [LARGE SCALE GENOMIC DNA]</scope>
    <source>
        <strain evidence="1 2">HS-06-05</strain>
    </source>
</reference>
<protein>
    <submittedName>
        <fullName evidence="1">Uncharacterized protein</fullName>
    </submittedName>
</protein>
<evidence type="ECO:0000313" key="1">
    <source>
        <dbReference type="EMBL" id="KOY33388.1"/>
    </source>
</evidence>
<gene>
    <name evidence="1" type="ORF">ACX05_08170</name>
</gene>
<dbReference type="AlphaFoldDB" id="A0AAW3IWG0"/>
<evidence type="ECO:0000313" key="2">
    <source>
        <dbReference type="Proteomes" id="UP000037697"/>
    </source>
</evidence>
<dbReference type="Proteomes" id="UP000037697">
    <property type="component" value="Unassembled WGS sequence"/>
</dbReference>
<sequence>MKESVKHMKIGFIHYAEDGAVESANRKGIYSDELNLLAREIIRDLAQSKYIEVLIQHNAKIQVIKVSDYSMKYLEFNPSKDASPIEMNLTTFEVEQEVLESQLASLLSETLEPFFSFYGIESFFR</sequence>
<comment type="caution">
    <text evidence="1">The sequence shown here is derived from an EMBL/GenBank/DDBJ whole genome shotgun (WGS) entry which is preliminary data.</text>
</comment>
<organism evidence="1 2">
    <name type="scientific">Vibrio parahaemolyticus</name>
    <dbReference type="NCBI Taxonomy" id="670"/>
    <lineage>
        <taxon>Bacteria</taxon>
        <taxon>Pseudomonadati</taxon>
        <taxon>Pseudomonadota</taxon>
        <taxon>Gammaproteobacteria</taxon>
        <taxon>Vibrionales</taxon>
        <taxon>Vibrionaceae</taxon>
        <taxon>Vibrio</taxon>
    </lineage>
</organism>
<dbReference type="EMBL" id="LIRS01000065">
    <property type="protein sequence ID" value="KOY33388.1"/>
    <property type="molecule type" value="Genomic_DNA"/>
</dbReference>
<accession>A0AAW3IWG0</accession>
<dbReference type="RefSeq" id="WP_053318209.1">
    <property type="nucleotide sequence ID" value="NZ_LFZA01000070.1"/>
</dbReference>
<name>A0AAW3IWG0_VIBPH</name>